<evidence type="ECO:0000313" key="6">
    <source>
        <dbReference type="Proteomes" id="UP000235145"/>
    </source>
</evidence>
<dbReference type="EMBL" id="NBSK02000006">
    <property type="protein sequence ID" value="KAJ0198622.1"/>
    <property type="molecule type" value="Genomic_DNA"/>
</dbReference>
<feature type="domain" description="Di19 C-terminal" evidence="4">
    <location>
        <begin position="118"/>
        <end position="225"/>
    </location>
</feature>
<organism evidence="5 6">
    <name type="scientific">Lactuca sativa</name>
    <name type="common">Garden lettuce</name>
    <dbReference type="NCBI Taxonomy" id="4236"/>
    <lineage>
        <taxon>Eukaryota</taxon>
        <taxon>Viridiplantae</taxon>
        <taxon>Streptophyta</taxon>
        <taxon>Embryophyta</taxon>
        <taxon>Tracheophyta</taxon>
        <taxon>Spermatophyta</taxon>
        <taxon>Magnoliopsida</taxon>
        <taxon>eudicotyledons</taxon>
        <taxon>Gunneridae</taxon>
        <taxon>Pentapetalae</taxon>
        <taxon>asterids</taxon>
        <taxon>campanulids</taxon>
        <taxon>Asterales</taxon>
        <taxon>Asteraceae</taxon>
        <taxon>Cichorioideae</taxon>
        <taxon>Cichorieae</taxon>
        <taxon>Lactucinae</taxon>
        <taxon>Lactuca</taxon>
    </lineage>
</organism>
<dbReference type="InterPro" id="IPR008598">
    <property type="entry name" value="Di19_Zn-bd"/>
</dbReference>
<dbReference type="Pfam" id="PF14571">
    <property type="entry name" value="Di19_C"/>
    <property type="match status" value="1"/>
</dbReference>
<feature type="compositionally biased region" description="Basic and acidic residues" evidence="2">
    <location>
        <begin position="203"/>
        <end position="216"/>
    </location>
</feature>
<dbReference type="Proteomes" id="UP000235145">
    <property type="component" value="Unassembled WGS sequence"/>
</dbReference>
<feature type="domain" description="Di19 zinc-binding" evidence="3">
    <location>
        <begin position="43"/>
        <end position="81"/>
    </location>
</feature>
<evidence type="ECO:0008006" key="7">
    <source>
        <dbReference type="Google" id="ProtNLM"/>
    </source>
</evidence>
<proteinExistence type="inferred from homology"/>
<evidence type="ECO:0000313" key="5">
    <source>
        <dbReference type="EMBL" id="KAJ0198622.1"/>
    </source>
</evidence>
<dbReference type="PANTHER" id="PTHR31875:SF36">
    <property type="entry name" value="PROTEIN DEHYDRATION-INDUCED 19 HOMOLOG 4-LIKE"/>
    <property type="match status" value="1"/>
</dbReference>
<dbReference type="PANTHER" id="PTHR31875">
    <property type="entry name" value="PROTEIN DEHYDRATION-INDUCED 19"/>
    <property type="match status" value="1"/>
</dbReference>
<gene>
    <name evidence="5" type="ORF">LSAT_V11C600341370</name>
</gene>
<comment type="similarity">
    <text evidence="1">Belongs to the Di19 family.</text>
</comment>
<sequence>MDSDSWTRLSTSNSSSRRGSYQSRSETFHLVDEFEGDEEPRPEFLCPFCAEDFDIVGLCCHIDEEHTLEAKNGICPLCAKRKIHCYSLTKDYVQRKRRFRRGGTHTHTHTHTNTNSTLSILKKEFREGNLHSLFGLQSSSSSSEPEQWLSSFISNTPSLLDVDQPPPPPPPIAQPHAATSAKSMAENTHKDLLRRSKQQRGPLSDKDQEEKARRSEFAQGLLFSSFLDDGL</sequence>
<dbReference type="InterPro" id="IPR033347">
    <property type="entry name" value="Di19"/>
</dbReference>
<dbReference type="InterPro" id="IPR027935">
    <property type="entry name" value="Di19_C"/>
</dbReference>
<keyword evidence="6" id="KW-1185">Reference proteome</keyword>
<feature type="region of interest" description="Disordered" evidence="2">
    <location>
        <begin position="157"/>
        <end position="216"/>
    </location>
</feature>
<evidence type="ECO:0000256" key="2">
    <source>
        <dbReference type="SAM" id="MobiDB-lite"/>
    </source>
</evidence>
<protein>
    <recommendedName>
        <fullName evidence="7">Drought induced 19 protein type zinc-binding domain-containing protein</fullName>
    </recommendedName>
</protein>
<evidence type="ECO:0000256" key="1">
    <source>
        <dbReference type="ARBA" id="ARBA00007109"/>
    </source>
</evidence>
<feature type="region of interest" description="Disordered" evidence="2">
    <location>
        <begin position="1"/>
        <end position="23"/>
    </location>
</feature>
<comment type="caution">
    <text evidence="5">The sequence shown here is derived from an EMBL/GenBank/DDBJ whole genome shotgun (WGS) entry which is preliminary data.</text>
</comment>
<evidence type="ECO:0000259" key="4">
    <source>
        <dbReference type="Pfam" id="PF14571"/>
    </source>
</evidence>
<feature type="compositionally biased region" description="Pro residues" evidence="2">
    <location>
        <begin position="164"/>
        <end position="173"/>
    </location>
</feature>
<accession>A0A9R1V210</accession>
<evidence type="ECO:0000259" key="3">
    <source>
        <dbReference type="Pfam" id="PF05605"/>
    </source>
</evidence>
<reference evidence="5 6" key="1">
    <citation type="journal article" date="2017" name="Nat. Commun.">
        <title>Genome assembly with in vitro proximity ligation data and whole-genome triplication in lettuce.</title>
        <authorList>
            <person name="Reyes-Chin-Wo S."/>
            <person name="Wang Z."/>
            <person name="Yang X."/>
            <person name="Kozik A."/>
            <person name="Arikit S."/>
            <person name="Song C."/>
            <person name="Xia L."/>
            <person name="Froenicke L."/>
            <person name="Lavelle D.O."/>
            <person name="Truco M.J."/>
            <person name="Xia R."/>
            <person name="Zhu S."/>
            <person name="Xu C."/>
            <person name="Xu H."/>
            <person name="Xu X."/>
            <person name="Cox K."/>
            <person name="Korf I."/>
            <person name="Meyers B.C."/>
            <person name="Michelmore R.W."/>
        </authorList>
    </citation>
    <scope>NUCLEOTIDE SEQUENCE [LARGE SCALE GENOMIC DNA]</scope>
    <source>
        <strain evidence="6">cv. Salinas</strain>
        <tissue evidence="5">Seedlings</tissue>
    </source>
</reference>
<dbReference type="AlphaFoldDB" id="A0A9R1V210"/>
<name>A0A9R1V210_LACSA</name>
<dbReference type="Pfam" id="PF05605">
    <property type="entry name" value="zf-Di19"/>
    <property type="match status" value="1"/>
</dbReference>